<dbReference type="InterPro" id="IPR007696">
    <property type="entry name" value="DNA_mismatch_repair_MutS_core"/>
</dbReference>
<dbReference type="InterPro" id="IPR049730">
    <property type="entry name" value="SNF2/RAD54-like_C"/>
</dbReference>
<dbReference type="InterPro" id="IPR000330">
    <property type="entry name" value="SNF2_N"/>
</dbReference>
<evidence type="ECO:0000256" key="3">
    <source>
        <dbReference type="ARBA" id="ARBA00022801"/>
    </source>
</evidence>
<feature type="region of interest" description="Disordered" evidence="6">
    <location>
        <begin position="361"/>
        <end position="383"/>
    </location>
</feature>
<dbReference type="SUPFAM" id="SSF48334">
    <property type="entry name" value="DNA repair protein MutS, domain III"/>
    <property type="match status" value="1"/>
</dbReference>
<dbReference type="InterPro" id="IPR036187">
    <property type="entry name" value="DNA_mismatch_repair_MutS_sf"/>
</dbReference>
<dbReference type="Pfam" id="PF05190">
    <property type="entry name" value="MutS_IV"/>
    <property type="match status" value="1"/>
</dbReference>
<dbReference type="CDD" id="cd18793">
    <property type="entry name" value="SF2_C_SNF"/>
    <property type="match status" value="1"/>
</dbReference>
<dbReference type="SUPFAM" id="SSF52540">
    <property type="entry name" value="P-loop containing nucleoside triphosphate hydrolases"/>
    <property type="match status" value="3"/>
</dbReference>
<feature type="region of interest" description="Disordered" evidence="6">
    <location>
        <begin position="1105"/>
        <end position="1153"/>
    </location>
</feature>
<dbReference type="Pfam" id="PF05192">
    <property type="entry name" value="MutS_III"/>
    <property type="match status" value="1"/>
</dbReference>
<evidence type="ECO:0000259" key="8">
    <source>
        <dbReference type="PROSITE" id="PS51194"/>
    </source>
</evidence>
<protein>
    <submittedName>
        <fullName evidence="9">MutS protein 1</fullName>
    </submittedName>
</protein>
<keyword evidence="5" id="KW-0238">DNA-binding</keyword>
<dbReference type="GO" id="GO:0005737">
    <property type="term" value="C:cytoplasm"/>
    <property type="evidence" value="ECO:0007669"/>
    <property type="project" value="TreeGrafter"/>
</dbReference>
<dbReference type="SMART" id="SM00487">
    <property type="entry name" value="DEXDc"/>
    <property type="match status" value="1"/>
</dbReference>
<dbReference type="InterPro" id="IPR001650">
    <property type="entry name" value="Helicase_C-like"/>
</dbReference>
<comment type="caution">
    <text evidence="9">The sequence shown here is derived from an EMBL/GenBank/DDBJ whole genome shotgun (WGS) entry which is preliminary data.</text>
</comment>
<dbReference type="CDD" id="cd18008">
    <property type="entry name" value="DEXDc_SHPRH-like"/>
    <property type="match status" value="1"/>
</dbReference>
<evidence type="ECO:0000313" key="10">
    <source>
        <dbReference type="Proteomes" id="UP001151516"/>
    </source>
</evidence>
<feature type="compositionally biased region" description="Low complexity" evidence="6">
    <location>
        <begin position="1561"/>
        <end position="1572"/>
    </location>
</feature>
<dbReference type="PANTHER" id="PTHR45626">
    <property type="entry name" value="TRANSCRIPTION TERMINATION FACTOR 2-RELATED"/>
    <property type="match status" value="1"/>
</dbReference>
<dbReference type="SUPFAM" id="SSF55271">
    <property type="entry name" value="DNA repair protein MutS, domain I"/>
    <property type="match status" value="1"/>
</dbReference>
<dbReference type="NCBIfam" id="NF003810">
    <property type="entry name" value="PRK05399.1"/>
    <property type="match status" value="1"/>
</dbReference>
<evidence type="ECO:0000256" key="4">
    <source>
        <dbReference type="ARBA" id="ARBA00022840"/>
    </source>
</evidence>
<evidence type="ECO:0000256" key="6">
    <source>
        <dbReference type="SAM" id="MobiDB-lite"/>
    </source>
</evidence>
<dbReference type="Pfam" id="PF00488">
    <property type="entry name" value="MutS_V"/>
    <property type="match status" value="1"/>
</dbReference>
<feature type="non-terminal residue" evidence="9">
    <location>
        <position position="1"/>
    </location>
</feature>
<gene>
    <name evidence="9" type="primary">msh1</name>
    <name evidence="9" type="ORF">IWW39_002168</name>
</gene>
<dbReference type="InterPro" id="IPR007695">
    <property type="entry name" value="DNA_mismatch_repair_MutS-lik_N"/>
</dbReference>
<dbReference type="Pfam" id="PF00271">
    <property type="entry name" value="Helicase_C"/>
    <property type="match status" value="1"/>
</dbReference>
<feature type="domain" description="Helicase C-terminal" evidence="8">
    <location>
        <begin position="1657"/>
        <end position="1810"/>
    </location>
</feature>
<reference evidence="9" key="1">
    <citation type="submission" date="2022-07" db="EMBL/GenBank/DDBJ databases">
        <title>Phylogenomic reconstructions and comparative analyses of Kickxellomycotina fungi.</title>
        <authorList>
            <person name="Reynolds N.K."/>
            <person name="Stajich J.E."/>
            <person name="Barry K."/>
            <person name="Grigoriev I.V."/>
            <person name="Crous P."/>
            <person name="Smith M.E."/>
        </authorList>
    </citation>
    <scope>NUCLEOTIDE SEQUENCE</scope>
    <source>
        <strain evidence="9">CBS 109367</strain>
    </source>
</reference>
<evidence type="ECO:0000313" key="9">
    <source>
        <dbReference type="EMBL" id="KAJ2688477.1"/>
    </source>
</evidence>
<keyword evidence="3" id="KW-0378">Hydrolase</keyword>
<dbReference type="InterPro" id="IPR038718">
    <property type="entry name" value="SNF2-like_sf"/>
</dbReference>
<dbReference type="GO" id="GO:0005524">
    <property type="term" value="F:ATP binding"/>
    <property type="evidence" value="ECO:0007669"/>
    <property type="project" value="UniProtKB-KW"/>
</dbReference>
<dbReference type="GO" id="GO:0030983">
    <property type="term" value="F:mismatched DNA binding"/>
    <property type="evidence" value="ECO:0007669"/>
    <property type="project" value="InterPro"/>
</dbReference>
<dbReference type="PROSITE" id="PS51192">
    <property type="entry name" value="HELICASE_ATP_BIND_1"/>
    <property type="match status" value="1"/>
</dbReference>
<dbReference type="GO" id="GO:0005634">
    <property type="term" value="C:nucleus"/>
    <property type="evidence" value="ECO:0007669"/>
    <property type="project" value="TreeGrafter"/>
</dbReference>
<dbReference type="Gene3D" id="1.10.1420.10">
    <property type="match status" value="2"/>
</dbReference>
<feature type="domain" description="Helicase ATP-binding" evidence="7">
    <location>
        <begin position="1263"/>
        <end position="1454"/>
    </location>
</feature>
<evidence type="ECO:0000259" key="7">
    <source>
        <dbReference type="PROSITE" id="PS51192"/>
    </source>
</evidence>
<keyword evidence="10" id="KW-1185">Reference proteome</keyword>
<accession>A0A9W8L3T2</accession>
<feature type="compositionally biased region" description="Polar residues" evidence="6">
    <location>
        <begin position="361"/>
        <end position="376"/>
    </location>
</feature>
<dbReference type="Pfam" id="PF00176">
    <property type="entry name" value="SNF2-rel_dom"/>
    <property type="match status" value="1"/>
</dbReference>
<dbReference type="GO" id="GO:0006298">
    <property type="term" value="P:mismatch repair"/>
    <property type="evidence" value="ECO:0007669"/>
    <property type="project" value="InterPro"/>
</dbReference>
<keyword evidence="1" id="KW-0547">Nucleotide-binding</keyword>
<dbReference type="SMART" id="SM00533">
    <property type="entry name" value="MUTSd"/>
    <property type="match status" value="1"/>
</dbReference>
<dbReference type="Gene3D" id="3.40.50.300">
    <property type="entry name" value="P-loop containing nucleotide triphosphate hydrolases"/>
    <property type="match status" value="2"/>
</dbReference>
<dbReference type="EMBL" id="JANBTX010000045">
    <property type="protein sequence ID" value="KAJ2688477.1"/>
    <property type="molecule type" value="Genomic_DNA"/>
</dbReference>
<feature type="region of interest" description="Disordered" evidence="6">
    <location>
        <begin position="1"/>
        <end position="35"/>
    </location>
</feature>
<dbReference type="InterPro" id="IPR016151">
    <property type="entry name" value="DNA_mismatch_repair_MutS_N"/>
</dbReference>
<dbReference type="Gene3D" id="3.40.1170.10">
    <property type="entry name" value="DNA repair protein MutS, domain I"/>
    <property type="match status" value="1"/>
</dbReference>
<dbReference type="SMART" id="SM00534">
    <property type="entry name" value="MUTSac"/>
    <property type="match status" value="1"/>
</dbReference>
<dbReference type="Gene3D" id="3.30.420.110">
    <property type="entry name" value="MutS, connector domain"/>
    <property type="match status" value="1"/>
</dbReference>
<evidence type="ECO:0000256" key="2">
    <source>
        <dbReference type="ARBA" id="ARBA00022763"/>
    </source>
</evidence>
<organism evidence="9 10">
    <name type="scientific">Coemansia spiralis</name>
    <dbReference type="NCBI Taxonomy" id="417178"/>
    <lineage>
        <taxon>Eukaryota</taxon>
        <taxon>Fungi</taxon>
        <taxon>Fungi incertae sedis</taxon>
        <taxon>Zoopagomycota</taxon>
        <taxon>Kickxellomycotina</taxon>
        <taxon>Kickxellomycetes</taxon>
        <taxon>Kickxellales</taxon>
        <taxon>Kickxellaceae</taxon>
        <taxon>Coemansia</taxon>
    </lineage>
</organism>
<keyword evidence="4" id="KW-0067">ATP-binding</keyword>
<name>A0A9W8L3T2_9FUNG</name>
<dbReference type="Gene3D" id="3.40.50.10810">
    <property type="entry name" value="Tandem AAA-ATPase domain"/>
    <property type="match status" value="1"/>
</dbReference>
<dbReference type="Pfam" id="PF05188">
    <property type="entry name" value="MutS_II"/>
    <property type="match status" value="1"/>
</dbReference>
<keyword evidence="2" id="KW-0227">DNA damage</keyword>
<dbReference type="InterPro" id="IPR027417">
    <property type="entry name" value="P-loop_NTPase"/>
</dbReference>
<feature type="region of interest" description="Disordered" evidence="6">
    <location>
        <begin position="1189"/>
        <end position="1215"/>
    </location>
</feature>
<evidence type="ECO:0000256" key="5">
    <source>
        <dbReference type="ARBA" id="ARBA00023125"/>
    </source>
</evidence>
<dbReference type="InterPro" id="IPR050628">
    <property type="entry name" value="SNF2_RAD54_helicase_TF"/>
</dbReference>
<dbReference type="PROSITE" id="PS00486">
    <property type="entry name" value="DNA_MISMATCH_REPAIR_2"/>
    <property type="match status" value="1"/>
</dbReference>
<dbReference type="OrthoDB" id="10252754at2759"/>
<dbReference type="InterPro" id="IPR036678">
    <property type="entry name" value="MutS_con_dom_sf"/>
</dbReference>
<feature type="compositionally biased region" description="Polar residues" evidence="6">
    <location>
        <begin position="10"/>
        <end position="19"/>
    </location>
</feature>
<dbReference type="GO" id="GO:0000724">
    <property type="term" value="P:double-strand break repair via homologous recombination"/>
    <property type="evidence" value="ECO:0007669"/>
    <property type="project" value="TreeGrafter"/>
</dbReference>
<feature type="region of interest" description="Disordered" evidence="6">
    <location>
        <begin position="1561"/>
        <end position="1580"/>
    </location>
</feature>
<dbReference type="InterPro" id="IPR000432">
    <property type="entry name" value="DNA_mismatch_repair_MutS_C"/>
</dbReference>
<dbReference type="InterPro" id="IPR007861">
    <property type="entry name" value="DNA_mismatch_repair_MutS_clamp"/>
</dbReference>
<dbReference type="Pfam" id="PF01624">
    <property type="entry name" value="MutS_I"/>
    <property type="match status" value="1"/>
</dbReference>
<dbReference type="PANTHER" id="PTHR45626:SF16">
    <property type="entry name" value="ATP-DEPENDENT HELICASE ULS1"/>
    <property type="match status" value="1"/>
</dbReference>
<dbReference type="SMART" id="SM00490">
    <property type="entry name" value="HELICc"/>
    <property type="match status" value="1"/>
</dbReference>
<dbReference type="InterPro" id="IPR014001">
    <property type="entry name" value="Helicase_ATP-bd"/>
</dbReference>
<sequence>CDAIARENTRVQSDTSDPQPSADPNEESPAEPAVSTSAVLNTAREYRQKYPDCVLLVRVGDFYELYFDQADDIGGHILGLQVVDKKFRAGSVRFTGFPARSLLRYVEILVVRHGLSVALCEQFQEPMRRSFTRKVTRIITPGTLIDDQCLTDTRVHNYILCIAQLDGHQIEHQARLALWRREKTLLEERHRESNARVLAVARREWQQQVESGKLLEQPRRRPGRPPKCEALIMKPPRPLQFDPGSVVLPEAPVIPPMPVLGSSTREIAATGEGADAALCLAWLDLATGDFMTCVSSADALSADLARIRPKEILVDKDNAAIQRALASIYPASASACAHPLITNVNTESFYCRNSPLTANSSSLPDTGGDATSSQSAPCPIPAPSSRLISSPEHILLESTELSSGEQAASCALLNYILDTQLGLLPPLQPPKRYLVEGHMRMSAATIQALELLQPSSGGERGSTVHTLLGEIDRTKTSAGGRLLAKRLTAPSTEIGIIEQRLDLVEFFNFSTRIRDQIYERLDNIGDAERAVNKLSLNCGGPHDLLDIARTLDEVSKIKAILKAHLDVSKDRGWESQLSDLAAINDSASLGEWSARRRSNTLRRLYPATLDIVRRKELALLSLESLVRDIESKIRKDAERDVRAFGFLRPDCSDQITSLHRQLAAKDLERKKLQLHWQMQFKCSTLRLDTIPALGHFIEVSKRDSERLADSIEFRMIQSLKSKVRFENNQWTYLLSEIEMLKSTIQAEEMRVFEELRDSALEVSASIRTNSKVLADLDVAISMSLLASTHQYIRPRFVPTSEPLKDGTASDLHVILNGRHPVVESQLLASNRQYVGNDCSFSDTDSRILLLTGPNMGGKSTFLRQTALISILAQIGSFVPADHAQLRIFDAIYSRIGARDNLALDQSTFMVEMSETADILKHATANSLVILDEIGRGTSTVDGISVAYATLRYLHDRTRCKAIFATHYHELVPHVVPELSAIQPLQTAIYEDGQGGFAFLHKVKPGICDKSHALYVAQIAGIPKESIDFNGARRKPRSRDLMTTLNSDQPTMPPGDNSGLVGVADAVRARSTDYAQGKAVPLGVMKHVPSVVVGAAVHDLQLERSQKKTSVPLRQVPGKEKTGMLARPSTLSKQHRPPNESPDRPAWAPLTQSKPTVIAAPTNNFRQRLQHYMQTANEIYRVANIPSVTPEARQVAPRDSPSRSKSAKKAPKSVKEDINQGLSELMSGLESLSIAESLSVDTPADMTITLKPHQRSGMAWMLHNELNKGVRGGIIGDDMGLGKTVQALSLLMAHPPTNGGSHSTLIIAPVAAVDHWKTEAETRVQPGVLKVFIYHRLKKPPTPQELAQYDVVVTTYGTLLVDWRDPENVDFESLSEADRKLRDQEVLSPGSFGSLFGVKWRRVILDEAHEIKNPKTLKSKACHDLVASYRWCLSGTPIQNSIEDLYSLLRFLRLRPYCLSRTFQELFNDSAKGKKEMRAILSKLMLRRDKLTIVDSKPIIDLPQRYFYFHAIDLSIAERIYYDCIEEAVRFSLLGSEDRNNYLELLTLLLRLRQATSHPLITTAATQEEAPTASDKPTSDSFGLIKRASGYELDVSEIAQRGSNAILPENGRFFAGCIANKSSTVSADMIEKFGLVFSDVDASGVGNRGSRPSAKMQRVLSILRAIHRSDPEDKCVVFCEHLRAIELLAAYLKKHGFGNIVYQGSMSKKQRDNAIASFSSDKSIPVMLLSKRAGAVGINLTAANHIIIESAWWNPSIDDQAIDRIYRIGQTKTVHVHILIAQGTVDEKMHAIQDFKRGVIDTIIGRTTDSDRTKISTSDIRHMLQDR</sequence>
<dbReference type="PROSITE" id="PS51194">
    <property type="entry name" value="HELICASE_CTER"/>
    <property type="match status" value="1"/>
</dbReference>
<dbReference type="InterPro" id="IPR007860">
    <property type="entry name" value="DNA_mmatch_repair_MutS_con_dom"/>
</dbReference>
<evidence type="ECO:0000256" key="1">
    <source>
        <dbReference type="ARBA" id="ARBA00022741"/>
    </source>
</evidence>
<dbReference type="SUPFAM" id="SSF53150">
    <property type="entry name" value="DNA repair protein MutS, domain II"/>
    <property type="match status" value="1"/>
</dbReference>
<dbReference type="GO" id="GO:0008094">
    <property type="term" value="F:ATP-dependent activity, acting on DNA"/>
    <property type="evidence" value="ECO:0007669"/>
    <property type="project" value="TreeGrafter"/>
</dbReference>
<dbReference type="Proteomes" id="UP001151516">
    <property type="component" value="Unassembled WGS sequence"/>
</dbReference>
<dbReference type="GO" id="GO:0016787">
    <property type="term" value="F:hydrolase activity"/>
    <property type="evidence" value="ECO:0007669"/>
    <property type="project" value="UniProtKB-KW"/>
</dbReference>
<proteinExistence type="predicted"/>